<organism evidence="2 3">
    <name type="scientific">Lentinus brumalis</name>
    <dbReference type="NCBI Taxonomy" id="2498619"/>
    <lineage>
        <taxon>Eukaryota</taxon>
        <taxon>Fungi</taxon>
        <taxon>Dikarya</taxon>
        <taxon>Basidiomycota</taxon>
        <taxon>Agaricomycotina</taxon>
        <taxon>Agaricomycetes</taxon>
        <taxon>Polyporales</taxon>
        <taxon>Polyporaceae</taxon>
        <taxon>Lentinus</taxon>
    </lineage>
</organism>
<dbReference type="OrthoDB" id="2970403at2759"/>
<protein>
    <submittedName>
        <fullName evidence="2">Uncharacterized protein</fullName>
    </submittedName>
</protein>
<dbReference type="EMBL" id="KZ857443">
    <property type="protein sequence ID" value="RDX44939.1"/>
    <property type="molecule type" value="Genomic_DNA"/>
</dbReference>
<feature type="compositionally biased region" description="Polar residues" evidence="1">
    <location>
        <begin position="725"/>
        <end position="734"/>
    </location>
</feature>
<evidence type="ECO:0000313" key="2">
    <source>
        <dbReference type="EMBL" id="RDX44939.1"/>
    </source>
</evidence>
<proteinExistence type="predicted"/>
<accession>A0A371CXE0</accession>
<evidence type="ECO:0000256" key="1">
    <source>
        <dbReference type="SAM" id="MobiDB-lite"/>
    </source>
</evidence>
<feature type="region of interest" description="Disordered" evidence="1">
    <location>
        <begin position="339"/>
        <end position="361"/>
    </location>
</feature>
<sequence length="829" mass="92031">MRFPSTDIPDVEYTDGTTLQGAQPADTEAVAVEEGEFYEEATPPSNQRWAIERRTHESTDQRDDSSNGRHAPPSHQPAPSQRKRHWGGSQGSEERSRPTRRPRWDEASPELRPMRLPSIAELLSNPWDGSGPPGGEQNGIQPVATSTPKPALRATTGDDRSQHSIYVMDSQGNASGKPPTPFSRANTTPGAARHAVLPEYERKADRMSRTADWAARANDGNMWVDEDDVDSSALLQPLSSQKSKHLRGRNHDLGETLADPPSPQPRHDRFSEDVDRRGGRAPSFWNDGAPAPDGRNRASAADDWEADADRSAANATFFPIPNTKAWQHQQEARRARATQARGWDGAPATRDAAQVRAGDQGTQDYNTRERVAREHAAEMHDDSRMSSTTSPHAYARALSGVPGYERQGRATSTGWNEDAVDDVPMHNADDWRDYEMLPTAVAQGPRGEGAPTLAANPRDGRWTVHFDDPERLICGQSGDWQRRMWQDPSAVIFTAYNYRYTPHGVVNRHVEAAVTAIVKYVTRETKFYVVPPHPDPKRKLSVRDLPFSWGIRGLSKEGAARMTSIRIASSLGVSIVTYPRRLGNPRWVCSLVGFLRPDTQVIKAAVLEVLQEPAMYAWIERMVRDSRSLRSIPREERTEYILNTLEVRIASLDDGDDFMANVYLEPPTDDMAEFRTWVAALRGEEFNNFTNGTGTARKIYYCGGCRGVDHDTMQCPLPEMDGWQGTRQGAQSHTAEFLDTKKDASRGTRGGNARGGGASGGQTRGGRQGDGAENRFDKNGWGAPGRGGGWRTHAQAGRSPWAGGYQQQHPSRRHQTPQWSDESRGDWRN</sequence>
<dbReference type="AlphaFoldDB" id="A0A371CXE0"/>
<feature type="region of interest" description="Disordered" evidence="1">
    <location>
        <begin position="1"/>
        <end position="306"/>
    </location>
</feature>
<feature type="compositionally biased region" description="Basic and acidic residues" evidence="1">
    <location>
        <begin position="199"/>
        <end position="209"/>
    </location>
</feature>
<reference evidence="2 3" key="1">
    <citation type="journal article" date="2018" name="Biotechnol. Biofuels">
        <title>Integrative visual omics of the white-rot fungus Polyporus brumalis exposes the biotechnological potential of its oxidative enzymes for delignifying raw plant biomass.</title>
        <authorList>
            <person name="Miyauchi S."/>
            <person name="Rancon A."/>
            <person name="Drula E."/>
            <person name="Hage H."/>
            <person name="Chaduli D."/>
            <person name="Favel A."/>
            <person name="Grisel S."/>
            <person name="Henrissat B."/>
            <person name="Herpoel-Gimbert I."/>
            <person name="Ruiz-Duenas F.J."/>
            <person name="Chevret D."/>
            <person name="Hainaut M."/>
            <person name="Lin J."/>
            <person name="Wang M."/>
            <person name="Pangilinan J."/>
            <person name="Lipzen A."/>
            <person name="Lesage-Meessen L."/>
            <person name="Navarro D."/>
            <person name="Riley R."/>
            <person name="Grigoriev I.V."/>
            <person name="Zhou S."/>
            <person name="Raouche S."/>
            <person name="Rosso M.N."/>
        </authorList>
    </citation>
    <scope>NUCLEOTIDE SEQUENCE [LARGE SCALE GENOMIC DNA]</scope>
    <source>
        <strain evidence="2 3">BRFM 1820</strain>
    </source>
</reference>
<feature type="compositionally biased region" description="Basic and acidic residues" evidence="1">
    <location>
        <begin position="50"/>
        <end position="67"/>
    </location>
</feature>
<keyword evidence="3" id="KW-1185">Reference proteome</keyword>
<feature type="compositionally biased region" description="Basic and acidic residues" evidence="1">
    <location>
        <begin position="265"/>
        <end position="278"/>
    </location>
</feature>
<feature type="region of interest" description="Disordered" evidence="1">
    <location>
        <begin position="724"/>
        <end position="829"/>
    </location>
</feature>
<gene>
    <name evidence="2" type="ORF">OH76DRAFT_1486675</name>
</gene>
<feature type="compositionally biased region" description="Basic and acidic residues" evidence="1">
    <location>
        <begin position="92"/>
        <end position="106"/>
    </location>
</feature>
<evidence type="ECO:0000313" key="3">
    <source>
        <dbReference type="Proteomes" id="UP000256964"/>
    </source>
</evidence>
<dbReference type="Proteomes" id="UP000256964">
    <property type="component" value="Unassembled WGS sequence"/>
</dbReference>
<feature type="compositionally biased region" description="Basic and acidic residues" evidence="1">
    <location>
        <begin position="736"/>
        <end position="746"/>
    </location>
</feature>
<feature type="compositionally biased region" description="Gly residues" evidence="1">
    <location>
        <begin position="748"/>
        <end position="769"/>
    </location>
</feature>
<name>A0A371CXE0_9APHY</name>
<feature type="compositionally biased region" description="Polar residues" evidence="1">
    <location>
        <begin position="138"/>
        <end position="148"/>
    </location>
</feature>